<protein>
    <submittedName>
        <fullName evidence="4">Filamentation induced by cAMP protein Fic</fullName>
    </submittedName>
</protein>
<dbReference type="PANTHER" id="PTHR13504">
    <property type="entry name" value="FIDO DOMAIN-CONTAINING PROTEIN DDB_G0283145"/>
    <property type="match status" value="1"/>
</dbReference>
<keyword evidence="2" id="KW-0547">Nucleotide-binding</keyword>
<dbReference type="PATRIC" id="fig|1079.8.peg.1393"/>
<dbReference type="SUPFAM" id="SSF140931">
    <property type="entry name" value="Fic-like"/>
    <property type="match status" value="1"/>
</dbReference>
<reference evidence="4" key="1">
    <citation type="journal article" date="2015" name="Genome Announc.">
        <title>Complete Genome Sequence of the Bacteriochlorophyll b-Producing Photosynthetic Bacterium Blastochloris viridis.</title>
        <authorList>
            <person name="Tsukatani Y."/>
            <person name="Hirose Y."/>
            <person name="Harada J."/>
            <person name="Misawa N."/>
            <person name="Mori K."/>
            <person name="Inoue K."/>
            <person name="Tamiaki H."/>
        </authorList>
    </citation>
    <scope>NUCLEOTIDE SEQUENCE [LARGE SCALE GENOMIC DNA]</scope>
    <source>
        <strain evidence="4">DSM 133</strain>
    </source>
</reference>
<feature type="active site" evidence="1">
    <location>
        <position position="36"/>
    </location>
</feature>
<evidence type="ECO:0000259" key="3">
    <source>
        <dbReference type="PROSITE" id="PS51459"/>
    </source>
</evidence>
<proteinExistence type="predicted"/>
<dbReference type="EMBL" id="AP014854">
    <property type="protein sequence ID" value="BAR98944.1"/>
    <property type="molecule type" value="Genomic_DNA"/>
</dbReference>
<organism evidence="4">
    <name type="scientific">Blastochloris viridis</name>
    <name type="common">Rhodopseudomonas viridis</name>
    <dbReference type="NCBI Taxonomy" id="1079"/>
    <lineage>
        <taxon>Bacteria</taxon>
        <taxon>Pseudomonadati</taxon>
        <taxon>Pseudomonadota</taxon>
        <taxon>Alphaproteobacteria</taxon>
        <taxon>Hyphomicrobiales</taxon>
        <taxon>Blastochloridaceae</taxon>
        <taxon>Blastochloris</taxon>
    </lineage>
</organism>
<dbReference type="InterPro" id="IPR036597">
    <property type="entry name" value="Fido-like_dom_sf"/>
</dbReference>
<accession>A0A182D0N4</accession>
<gene>
    <name evidence="4" type="ORF">BV133_1351</name>
</gene>
<evidence type="ECO:0000256" key="2">
    <source>
        <dbReference type="PIRSR" id="PIRSR640198-2"/>
    </source>
</evidence>
<dbReference type="GO" id="GO:0005524">
    <property type="term" value="F:ATP binding"/>
    <property type="evidence" value="ECO:0007669"/>
    <property type="project" value="UniProtKB-KW"/>
</dbReference>
<feature type="domain" description="Fido" evidence="3">
    <location>
        <begin position="1"/>
        <end position="109"/>
    </location>
</feature>
<name>A0A182D0N4_BLAVI</name>
<evidence type="ECO:0000256" key="1">
    <source>
        <dbReference type="PIRSR" id="PIRSR640198-1"/>
    </source>
</evidence>
<evidence type="ECO:0000313" key="4">
    <source>
        <dbReference type="EMBL" id="BAR98944.1"/>
    </source>
</evidence>
<dbReference type="AlphaFoldDB" id="A0A182D0N4"/>
<dbReference type="PANTHER" id="PTHR13504:SF38">
    <property type="entry name" value="FIDO DOMAIN-CONTAINING PROTEIN"/>
    <property type="match status" value="1"/>
</dbReference>
<dbReference type="Gene3D" id="1.10.3290.10">
    <property type="entry name" value="Fido-like domain"/>
    <property type="match status" value="1"/>
</dbReference>
<dbReference type="InterPro" id="IPR040198">
    <property type="entry name" value="Fido_containing"/>
</dbReference>
<keyword evidence="2" id="KW-0067">ATP-binding</keyword>
<dbReference type="PROSITE" id="PS51459">
    <property type="entry name" value="FIDO"/>
    <property type="match status" value="1"/>
</dbReference>
<dbReference type="Pfam" id="PF02661">
    <property type="entry name" value="Fic"/>
    <property type="match status" value="1"/>
</dbReference>
<feature type="binding site" evidence="2">
    <location>
        <begin position="40"/>
        <end position="47"/>
    </location>
    <ligand>
        <name>ATP</name>
        <dbReference type="ChEBI" id="CHEBI:30616"/>
    </ligand>
</feature>
<sequence length="127" mass="14480">MPELIEELCDYVNDNWEAKTALHLAAYIMWRLNWIHPFSDGNGRTSRILSYVVLCIRIGYVLPGSKTIPDQIVDNRKPYFDALEAADDAWKTGIIDLNRMEKLLESLLAVQLTDILDQAAGTHHLEP</sequence>
<dbReference type="InterPro" id="IPR003812">
    <property type="entry name" value="Fido"/>
</dbReference>